<sequence length="246" mass="28092">MFGYTNNEDYELVSERQLSEILAKFSSEYIYDIISDQIEKRYGFPVNGKPNMVNVFKSNFDNIRTQFPVDVENTNIVEQQTYRNIINIICDRCGVSLTGDIDSDTNLYVPAAALYSLLVSDFNTRMLNFTIQIIRQDKTDIFTALNMEELKKNKDSATIYNSLKNEDEVMGLIIANILGVLKHISNLDISLGDIVQSQYAHPESDMIMSFVSENEPIYNNFIKTVLSSDEMLPEYITRLRLSLAGV</sequence>
<protein>
    <submittedName>
        <fullName evidence="1">Uncharacterized protein</fullName>
    </submittedName>
</protein>
<reference evidence="1" key="1">
    <citation type="journal article" date="2021" name="Proc. Natl. Acad. Sci. U.S.A.">
        <title>A Catalog of Tens of Thousands of Viruses from Human Metagenomes Reveals Hidden Associations with Chronic Diseases.</title>
        <authorList>
            <person name="Tisza M.J."/>
            <person name="Buck C.B."/>
        </authorList>
    </citation>
    <scope>NUCLEOTIDE SEQUENCE</scope>
    <source>
        <strain evidence="1">CtYA416</strain>
    </source>
</reference>
<organism evidence="1">
    <name type="scientific">Myoviridae sp. ctYA416</name>
    <dbReference type="NCBI Taxonomy" id="2825125"/>
    <lineage>
        <taxon>Viruses</taxon>
        <taxon>Duplodnaviria</taxon>
        <taxon>Heunggongvirae</taxon>
        <taxon>Uroviricota</taxon>
        <taxon>Caudoviricetes</taxon>
    </lineage>
</organism>
<accession>A0A8S5UTY4</accession>
<proteinExistence type="predicted"/>
<name>A0A8S5UTY4_9CAUD</name>
<evidence type="ECO:0000313" key="1">
    <source>
        <dbReference type="EMBL" id="DAF97892.1"/>
    </source>
</evidence>
<dbReference type="EMBL" id="BK016136">
    <property type="protein sequence ID" value="DAF97892.1"/>
    <property type="molecule type" value="Genomic_DNA"/>
</dbReference>